<evidence type="ECO:0000259" key="2">
    <source>
        <dbReference type="Pfam" id="PF09335"/>
    </source>
</evidence>
<keyword evidence="4" id="KW-1185">Reference proteome</keyword>
<dbReference type="Proteomes" id="UP001249020">
    <property type="component" value="Unassembled WGS sequence"/>
</dbReference>
<protein>
    <submittedName>
        <fullName evidence="3">YqaA family protein</fullName>
    </submittedName>
</protein>
<feature type="transmembrane region" description="Helical" evidence="1">
    <location>
        <begin position="57"/>
        <end position="80"/>
    </location>
</feature>
<keyword evidence="1" id="KW-1133">Transmembrane helix</keyword>
<proteinExistence type="predicted"/>
<accession>A0AAW8R797</accession>
<dbReference type="EMBL" id="JAVRIE010000004">
    <property type="protein sequence ID" value="MDT0583048.1"/>
    <property type="molecule type" value="Genomic_DNA"/>
</dbReference>
<dbReference type="AlphaFoldDB" id="A0AAW8R797"/>
<comment type="caution">
    <text evidence="3">The sequence shown here is derived from an EMBL/GenBank/DDBJ whole genome shotgun (WGS) entry which is preliminary data.</text>
</comment>
<gene>
    <name evidence="3" type="ORF">RM544_10905</name>
</gene>
<dbReference type="PANTHER" id="PTHR42709:SF11">
    <property type="entry name" value="DEDA FAMILY PROTEIN"/>
    <property type="match status" value="1"/>
</dbReference>
<feature type="transmembrane region" description="Helical" evidence="1">
    <location>
        <begin position="134"/>
        <end position="160"/>
    </location>
</feature>
<name>A0AAW8R797_9ALTE</name>
<dbReference type="GO" id="GO:0005886">
    <property type="term" value="C:plasma membrane"/>
    <property type="evidence" value="ECO:0007669"/>
    <property type="project" value="UniProtKB-ARBA"/>
</dbReference>
<evidence type="ECO:0000313" key="4">
    <source>
        <dbReference type="Proteomes" id="UP001249020"/>
    </source>
</evidence>
<feature type="transmembrane region" description="Helical" evidence="1">
    <location>
        <begin position="172"/>
        <end position="191"/>
    </location>
</feature>
<dbReference type="RefSeq" id="WP_311361824.1">
    <property type="nucleotide sequence ID" value="NZ_JAVRIE010000004.1"/>
</dbReference>
<keyword evidence="1" id="KW-0812">Transmembrane</keyword>
<dbReference type="InterPro" id="IPR051311">
    <property type="entry name" value="DedA_domain"/>
</dbReference>
<feature type="domain" description="VTT" evidence="2">
    <location>
        <begin position="40"/>
        <end position="158"/>
    </location>
</feature>
<organism evidence="3 4">
    <name type="scientific">Brumicola blandensis</name>
    <dbReference type="NCBI Taxonomy" id="3075611"/>
    <lineage>
        <taxon>Bacteria</taxon>
        <taxon>Pseudomonadati</taxon>
        <taxon>Pseudomonadota</taxon>
        <taxon>Gammaproteobacteria</taxon>
        <taxon>Alteromonadales</taxon>
        <taxon>Alteromonadaceae</taxon>
        <taxon>Brumicola</taxon>
    </lineage>
</organism>
<feature type="transmembrane region" description="Helical" evidence="1">
    <location>
        <begin position="100"/>
        <end position="122"/>
    </location>
</feature>
<evidence type="ECO:0000313" key="3">
    <source>
        <dbReference type="EMBL" id="MDT0583048.1"/>
    </source>
</evidence>
<dbReference type="Pfam" id="PF09335">
    <property type="entry name" value="VTT_dom"/>
    <property type="match status" value="1"/>
</dbReference>
<keyword evidence="1" id="KW-0472">Membrane</keyword>
<evidence type="ECO:0000256" key="1">
    <source>
        <dbReference type="SAM" id="Phobius"/>
    </source>
</evidence>
<dbReference type="InterPro" id="IPR032816">
    <property type="entry name" value="VTT_dom"/>
</dbReference>
<dbReference type="PANTHER" id="PTHR42709">
    <property type="entry name" value="ALKALINE PHOSPHATASE LIKE PROTEIN"/>
    <property type="match status" value="1"/>
</dbReference>
<sequence length="192" mass="21688">MKIFERCYDLCLKWAQHRHAEKYLAGLSCSESMFFPIPPDVMLAPMALSQPQKAWRFAAVTTIASVIGGVLGYLLGYFAFETMIQPLVIDMGYQAKLEQATLWFEQYGVWVVFLAGFSPIPYKVFTITAGFMHMALLPFIVASTIGRGLRFFLVAALMKYGGPMMELKLKKYIEVIGWATVAIAVVLYLIFR</sequence>
<reference evidence="3 4" key="1">
    <citation type="submission" date="2023-09" db="EMBL/GenBank/DDBJ databases">
        <authorList>
            <person name="Rey-Velasco X."/>
        </authorList>
    </citation>
    <scope>NUCLEOTIDE SEQUENCE [LARGE SCALE GENOMIC DNA]</scope>
    <source>
        <strain evidence="3 4">W409</strain>
    </source>
</reference>